<reference evidence="12" key="1">
    <citation type="journal article" date="2020" name="J. Eukaryot. Microbiol.">
        <title>De novo Sequencing, Assembly and Annotation of the Transcriptome for the Free-Living Testate Amoeba Arcella intermedia.</title>
        <authorList>
            <person name="Ribeiro G.M."/>
            <person name="Porfirio-Sousa A.L."/>
            <person name="Maurer-Alcala X.X."/>
            <person name="Katz L.A."/>
            <person name="Lahr D.J.G."/>
        </authorList>
    </citation>
    <scope>NUCLEOTIDE SEQUENCE</scope>
</reference>
<keyword evidence="4 11" id="KW-0812">Transmembrane</keyword>
<evidence type="ECO:0000256" key="2">
    <source>
        <dbReference type="ARBA" id="ARBA00006939"/>
    </source>
</evidence>
<dbReference type="Pfam" id="PF02535">
    <property type="entry name" value="Zip"/>
    <property type="match status" value="1"/>
</dbReference>
<dbReference type="PANTHER" id="PTHR11040">
    <property type="entry name" value="ZINC/IRON TRANSPORTER"/>
    <property type="match status" value="1"/>
</dbReference>
<dbReference type="GO" id="GO:0005385">
    <property type="term" value="F:zinc ion transmembrane transporter activity"/>
    <property type="evidence" value="ECO:0007669"/>
    <property type="project" value="TreeGrafter"/>
</dbReference>
<evidence type="ECO:0000256" key="1">
    <source>
        <dbReference type="ARBA" id="ARBA00004651"/>
    </source>
</evidence>
<accession>A0A6B2L9X2</accession>
<feature type="transmembrane region" description="Helical" evidence="11">
    <location>
        <begin position="303"/>
        <end position="320"/>
    </location>
</feature>
<dbReference type="PANTHER" id="PTHR11040:SF211">
    <property type="entry name" value="ZINC TRANSPORTER ZIP11"/>
    <property type="match status" value="1"/>
</dbReference>
<evidence type="ECO:0000256" key="7">
    <source>
        <dbReference type="ARBA" id="ARBA00023136"/>
    </source>
</evidence>
<evidence type="ECO:0000256" key="3">
    <source>
        <dbReference type="ARBA" id="ARBA00022475"/>
    </source>
</evidence>
<keyword evidence="3" id="KW-1003">Cell membrane</keyword>
<feature type="transmembrane region" description="Helical" evidence="11">
    <location>
        <begin position="37"/>
        <end position="58"/>
    </location>
</feature>
<keyword evidence="5" id="KW-0862">Zinc</keyword>
<dbReference type="EMBL" id="GIBP01004845">
    <property type="protein sequence ID" value="NDV33814.1"/>
    <property type="molecule type" value="Transcribed_RNA"/>
</dbReference>
<evidence type="ECO:0000256" key="5">
    <source>
        <dbReference type="ARBA" id="ARBA00022833"/>
    </source>
</evidence>
<evidence type="ECO:0000256" key="10">
    <source>
        <dbReference type="ARBA" id="ARBA00042973"/>
    </source>
</evidence>
<evidence type="ECO:0000313" key="12">
    <source>
        <dbReference type="EMBL" id="NDV33814.1"/>
    </source>
</evidence>
<dbReference type="AlphaFoldDB" id="A0A6B2L9X2"/>
<feature type="transmembrane region" description="Helical" evidence="11">
    <location>
        <begin position="64"/>
        <end position="83"/>
    </location>
</feature>
<keyword evidence="7 11" id="KW-0472">Membrane</keyword>
<feature type="transmembrane region" description="Helical" evidence="11">
    <location>
        <begin position="270"/>
        <end position="291"/>
    </location>
</feature>
<comment type="similarity">
    <text evidence="2">Belongs to the ZIP transporter (TC 2.A.5) family.</text>
</comment>
<sequence length="321" mass="34524">MYALFGSVITWGCTALGAAAVFLEGKKRFSNALLEGMFGLSAGVMLAASFFSLLLPALEMSKNLAVPSWFPLLTGFAAGGIFIKVMDVVVPEDPSEGCFALCIKSNAKDSNTVNSGDPPVDIRKSVDLEDKEAWRRSKERYSQKYEDDPNSIDLQKSMDFATIDSEVLYISKKMFLLTLAVTIHNIPEGLVLGMAYGGLGHENGTKLHDALVLTAALGLQNIPEGLAVSIPIWRSGSRRLTSFCYGQLSGFVEVVSAVIGAFLVVTIKVILPYALSFAAGAMIYVVCKELIPASQASQQQHGILGVMLGFCLMMALDIAFE</sequence>
<comment type="subcellular location">
    <subcellularLocation>
        <location evidence="1">Cell membrane</location>
        <topology evidence="1">Multi-pass membrane protein</topology>
    </subcellularLocation>
</comment>
<dbReference type="GO" id="GO:0005886">
    <property type="term" value="C:plasma membrane"/>
    <property type="evidence" value="ECO:0007669"/>
    <property type="project" value="UniProtKB-SubCell"/>
</dbReference>
<evidence type="ECO:0000256" key="11">
    <source>
        <dbReference type="SAM" id="Phobius"/>
    </source>
</evidence>
<evidence type="ECO:0000256" key="6">
    <source>
        <dbReference type="ARBA" id="ARBA00022989"/>
    </source>
</evidence>
<dbReference type="InterPro" id="IPR003689">
    <property type="entry name" value="ZIP"/>
</dbReference>
<name>A0A6B2L9X2_9EUKA</name>
<evidence type="ECO:0000256" key="8">
    <source>
        <dbReference type="ARBA" id="ARBA00040593"/>
    </source>
</evidence>
<evidence type="ECO:0000256" key="4">
    <source>
        <dbReference type="ARBA" id="ARBA00022692"/>
    </source>
</evidence>
<keyword evidence="6 11" id="KW-1133">Transmembrane helix</keyword>
<proteinExistence type="inferred from homology"/>
<feature type="transmembrane region" description="Helical" evidence="11">
    <location>
        <begin position="6"/>
        <end position="25"/>
    </location>
</feature>
<protein>
    <recommendedName>
        <fullName evidence="8">Zinc transporter ZIP11</fullName>
    </recommendedName>
    <alternativeName>
        <fullName evidence="9">Solute carrier family 39 member 11</fullName>
    </alternativeName>
    <alternativeName>
        <fullName evidence="10">Zrt- and Irt-like protein 11</fullName>
    </alternativeName>
</protein>
<evidence type="ECO:0000256" key="9">
    <source>
        <dbReference type="ARBA" id="ARBA00042540"/>
    </source>
</evidence>
<organism evidence="12">
    <name type="scientific">Arcella intermedia</name>
    <dbReference type="NCBI Taxonomy" id="1963864"/>
    <lineage>
        <taxon>Eukaryota</taxon>
        <taxon>Amoebozoa</taxon>
        <taxon>Tubulinea</taxon>
        <taxon>Elardia</taxon>
        <taxon>Arcellinida</taxon>
        <taxon>Sphaerothecina</taxon>
        <taxon>Arcellidae</taxon>
        <taxon>Arcella</taxon>
    </lineage>
</organism>
<feature type="transmembrane region" description="Helical" evidence="11">
    <location>
        <begin position="243"/>
        <end position="264"/>
    </location>
</feature>